<dbReference type="AlphaFoldDB" id="A0A183U6V7"/>
<organism evidence="3 4">
    <name type="scientific">Toxocara canis</name>
    <name type="common">Canine roundworm</name>
    <dbReference type="NCBI Taxonomy" id="6265"/>
    <lineage>
        <taxon>Eukaryota</taxon>
        <taxon>Metazoa</taxon>
        <taxon>Ecdysozoa</taxon>
        <taxon>Nematoda</taxon>
        <taxon>Chromadorea</taxon>
        <taxon>Rhabditida</taxon>
        <taxon>Spirurina</taxon>
        <taxon>Ascaridomorpha</taxon>
        <taxon>Ascaridoidea</taxon>
        <taxon>Toxocaridae</taxon>
        <taxon>Toxocara</taxon>
    </lineage>
</organism>
<dbReference type="WBParaSite" id="TCNE_0000422701-mRNA-1">
    <property type="protein sequence ID" value="TCNE_0000422701-mRNA-1"/>
    <property type="gene ID" value="TCNE_0000422701"/>
</dbReference>
<gene>
    <name evidence="2" type="ORF">TCNE_LOCUS4227</name>
</gene>
<evidence type="ECO:0000313" key="4">
    <source>
        <dbReference type="WBParaSite" id="TCNE_0000422701-mRNA-1"/>
    </source>
</evidence>
<protein>
    <submittedName>
        <fullName evidence="4">DUF3073 domain-containing protein</fullName>
    </submittedName>
</protein>
<evidence type="ECO:0000313" key="3">
    <source>
        <dbReference type="Proteomes" id="UP000050794"/>
    </source>
</evidence>
<name>A0A183U6V7_TOXCA</name>
<evidence type="ECO:0000256" key="1">
    <source>
        <dbReference type="SAM" id="MobiDB-lite"/>
    </source>
</evidence>
<reference evidence="2 3" key="2">
    <citation type="submission" date="2018-11" db="EMBL/GenBank/DDBJ databases">
        <authorList>
            <consortium name="Pathogen Informatics"/>
        </authorList>
    </citation>
    <scope>NUCLEOTIDE SEQUENCE [LARGE SCALE GENOMIC DNA]</scope>
</reference>
<feature type="region of interest" description="Disordered" evidence="1">
    <location>
        <begin position="60"/>
        <end position="88"/>
    </location>
</feature>
<dbReference type="EMBL" id="UYWY01006685">
    <property type="protein sequence ID" value="VDM29944.1"/>
    <property type="molecule type" value="Genomic_DNA"/>
</dbReference>
<accession>A0A183U6V7</accession>
<sequence>MPDKAAYSIRNARSVLKKIGSGRSGRKEPLHKGSRKADYGVLLAEKEYANFEEVMAAIRSDDEDDAEFTSSKGGAFDSEEGTTDDLEE</sequence>
<reference evidence="4" key="1">
    <citation type="submission" date="2016-06" db="UniProtKB">
        <authorList>
            <consortium name="WormBaseParasite"/>
        </authorList>
    </citation>
    <scope>IDENTIFICATION</scope>
</reference>
<evidence type="ECO:0000313" key="2">
    <source>
        <dbReference type="EMBL" id="VDM29944.1"/>
    </source>
</evidence>
<feature type="compositionally biased region" description="Acidic residues" evidence="1">
    <location>
        <begin position="77"/>
        <end position="88"/>
    </location>
</feature>
<proteinExistence type="predicted"/>
<keyword evidence="3" id="KW-1185">Reference proteome</keyword>
<dbReference type="Proteomes" id="UP000050794">
    <property type="component" value="Unassembled WGS sequence"/>
</dbReference>